<comment type="caution">
    <text evidence="1">The sequence shown here is derived from an EMBL/GenBank/DDBJ whole genome shotgun (WGS) entry which is preliminary data.</text>
</comment>
<evidence type="ECO:0000313" key="2">
    <source>
        <dbReference type="Proteomes" id="UP000559653"/>
    </source>
</evidence>
<protein>
    <submittedName>
        <fullName evidence="1">Uncharacterized protein</fullName>
    </submittedName>
</protein>
<reference evidence="1 2" key="1">
    <citation type="journal article" date="2020" name="Appl. Environ. Microbiol.">
        <title>Genomic Characteristics of a Novel Species of Ammonia-Oxidizing Archaea from the Jiulong River Estuary.</title>
        <authorList>
            <person name="Zou D."/>
            <person name="Wan R."/>
            <person name="Han L."/>
            <person name="Xu M.N."/>
            <person name="Liu Y."/>
            <person name="Liu H."/>
            <person name="Kao S.J."/>
            <person name="Li M."/>
        </authorList>
    </citation>
    <scope>NUCLEOTIDE SEQUENCE [LARGE SCALE GENOMIC DNA]</scope>
    <source>
        <strain evidence="1">W1bin1</strain>
    </source>
</reference>
<name>A0AC60VWC4_9ARCH</name>
<gene>
    <name evidence="1" type="ORF">H2B03_00700</name>
</gene>
<sequence>MVRDSKKKEEKPKESPFKKFLKKRAPVYLAVIAIVIIFIIPELTKGDLQSSFPETLTEEEKLVRDTLMAYNGPNDEGHSLYDEISNKISEEYPNEKIYENKKTKVNVMISNLEDKNYRVIFDFESYKGDFHYNWNIDMQTGDVKGMDEESKNIISRVDFYD</sequence>
<dbReference type="EMBL" id="JACEMZ010000001">
    <property type="protein sequence ID" value="MBA4451687.1"/>
    <property type="molecule type" value="Genomic_DNA"/>
</dbReference>
<accession>A0AC60VWC4</accession>
<proteinExistence type="predicted"/>
<dbReference type="Proteomes" id="UP000559653">
    <property type="component" value="Unassembled WGS sequence"/>
</dbReference>
<organism evidence="1 2">
    <name type="scientific">Candidatus Nitrosomaritimum aestuariumsis</name>
    <dbReference type="NCBI Taxonomy" id="3342354"/>
    <lineage>
        <taxon>Archaea</taxon>
        <taxon>Nitrososphaerota</taxon>
        <taxon>Nitrososphaeria</taxon>
        <taxon>Nitrosopumilales</taxon>
        <taxon>Nitrosopumilaceae</taxon>
        <taxon>Candidatus Nitrosomaritimum</taxon>
    </lineage>
</organism>
<evidence type="ECO:0000313" key="1">
    <source>
        <dbReference type="EMBL" id="MBA4451687.1"/>
    </source>
</evidence>